<dbReference type="OrthoDB" id="9789777at2"/>
<keyword evidence="2" id="KW-0378">Hydrolase</keyword>
<dbReference type="InterPro" id="IPR000868">
    <property type="entry name" value="Isochorismatase-like_dom"/>
</dbReference>
<protein>
    <submittedName>
        <fullName evidence="2">Hydrolase</fullName>
    </submittedName>
</protein>
<dbReference type="Gene3D" id="3.40.50.850">
    <property type="entry name" value="Isochorismatase-like"/>
    <property type="match status" value="1"/>
</dbReference>
<dbReference type="CDD" id="cd01012">
    <property type="entry name" value="YcaC_related"/>
    <property type="match status" value="1"/>
</dbReference>
<proteinExistence type="predicted"/>
<dbReference type="EMBL" id="VHSH01000002">
    <property type="protein sequence ID" value="TQV82186.1"/>
    <property type="molecule type" value="Genomic_DNA"/>
</dbReference>
<evidence type="ECO:0000313" key="3">
    <source>
        <dbReference type="Proteomes" id="UP000315252"/>
    </source>
</evidence>
<dbReference type="PANTHER" id="PTHR43559">
    <property type="entry name" value="HYDROLASE YCAC-RELATED"/>
    <property type="match status" value="1"/>
</dbReference>
<dbReference type="Pfam" id="PF00857">
    <property type="entry name" value="Isochorismatase"/>
    <property type="match status" value="1"/>
</dbReference>
<dbReference type="Proteomes" id="UP000315252">
    <property type="component" value="Unassembled WGS sequence"/>
</dbReference>
<dbReference type="AlphaFoldDB" id="A0A545TY84"/>
<sequence>MRATRLLSVAAGSPIRLPASAKLYPRASSTRMRTSVISEISIPFSSILHPGFRIYLQSWNTLFIRCAQENATARGVSWLPLSVHSEKQMTLPASELTPDNCAFLMIDHQVGLMQFLSSIDPMQLKNNILGHAKTARAFDIPVIMGTSWPMGPNGPTMPELKALFPDVDVIDRPVVNFWNDDTSRQAVEATGRKKLVISGLATEVCAAFPAISALRDGYEVYVVIDACADFNPMITDVTTQRLAAAGAIVTTWVAVLAELAANTEVNGKHIGLLLSEHMGQYYAAMNGFLGVSPNADAVRKGIGLTGEPPIPMTGL</sequence>
<name>A0A545TY84_9PROT</name>
<evidence type="ECO:0000313" key="2">
    <source>
        <dbReference type="EMBL" id="TQV82186.1"/>
    </source>
</evidence>
<keyword evidence="3" id="KW-1185">Reference proteome</keyword>
<comment type="caution">
    <text evidence="2">The sequence shown here is derived from an EMBL/GenBank/DDBJ whole genome shotgun (WGS) entry which is preliminary data.</text>
</comment>
<dbReference type="InterPro" id="IPR053152">
    <property type="entry name" value="Hydrolase_YcaC-like"/>
</dbReference>
<dbReference type="InterPro" id="IPR036380">
    <property type="entry name" value="Isochorismatase-like_sf"/>
</dbReference>
<accession>A0A545TY84</accession>
<feature type="domain" description="Isochorismatase-like" evidence="1">
    <location>
        <begin position="101"/>
        <end position="252"/>
    </location>
</feature>
<dbReference type="PANTHER" id="PTHR43559:SF1">
    <property type="entry name" value="HYDROLASE"/>
    <property type="match status" value="1"/>
</dbReference>
<dbReference type="SUPFAM" id="SSF52499">
    <property type="entry name" value="Isochorismatase-like hydrolases"/>
    <property type="match status" value="1"/>
</dbReference>
<dbReference type="GO" id="GO:0016787">
    <property type="term" value="F:hydrolase activity"/>
    <property type="evidence" value="ECO:0007669"/>
    <property type="project" value="UniProtKB-KW"/>
</dbReference>
<evidence type="ECO:0000259" key="1">
    <source>
        <dbReference type="Pfam" id="PF00857"/>
    </source>
</evidence>
<gene>
    <name evidence="2" type="ORF">FKG95_08180</name>
</gene>
<reference evidence="2 3" key="1">
    <citation type="submission" date="2019-06" db="EMBL/GenBank/DDBJ databases">
        <title>Whole genome sequence for Rhodospirillaceae sp. R148.</title>
        <authorList>
            <person name="Wang G."/>
        </authorList>
    </citation>
    <scope>NUCLEOTIDE SEQUENCE [LARGE SCALE GENOMIC DNA]</scope>
    <source>
        <strain evidence="2 3">R148</strain>
    </source>
</reference>
<organism evidence="2 3">
    <name type="scientific">Denitrobaculum tricleocarpae</name>
    <dbReference type="NCBI Taxonomy" id="2591009"/>
    <lineage>
        <taxon>Bacteria</taxon>
        <taxon>Pseudomonadati</taxon>
        <taxon>Pseudomonadota</taxon>
        <taxon>Alphaproteobacteria</taxon>
        <taxon>Rhodospirillales</taxon>
        <taxon>Rhodospirillaceae</taxon>
        <taxon>Denitrobaculum</taxon>
    </lineage>
</organism>